<comment type="caution">
    <text evidence="3">The sequence shown here is derived from an EMBL/GenBank/DDBJ whole genome shotgun (WGS) entry which is preliminary data.</text>
</comment>
<evidence type="ECO:0000256" key="2">
    <source>
        <dbReference type="RuleBase" id="RU003707"/>
    </source>
</evidence>
<organism evidence="3 4">
    <name type="scientific">Wenxinia marina DSM 24838</name>
    <dbReference type="NCBI Taxonomy" id="1123501"/>
    <lineage>
        <taxon>Bacteria</taxon>
        <taxon>Pseudomonadati</taxon>
        <taxon>Pseudomonadota</taxon>
        <taxon>Alphaproteobacteria</taxon>
        <taxon>Rhodobacterales</taxon>
        <taxon>Roseobacteraceae</taxon>
        <taxon>Wenxinia</taxon>
    </lineage>
</organism>
<reference evidence="3 4" key="1">
    <citation type="submission" date="2013-01" db="EMBL/GenBank/DDBJ databases">
        <authorList>
            <person name="Fiebig A."/>
            <person name="Goeker M."/>
            <person name="Klenk H.-P.P."/>
        </authorList>
    </citation>
    <scope>NUCLEOTIDE SEQUENCE [LARGE SCALE GENOMIC DNA]</scope>
    <source>
        <strain evidence="3 4">DSM 24838</strain>
    </source>
</reference>
<accession>A0A0D0QCS7</accession>
<dbReference type="Pfam" id="PF00378">
    <property type="entry name" value="ECH_1"/>
    <property type="match status" value="1"/>
</dbReference>
<evidence type="ECO:0000313" key="3">
    <source>
        <dbReference type="EMBL" id="KIQ70122.1"/>
    </source>
</evidence>
<dbReference type="PROSITE" id="PS00166">
    <property type="entry name" value="ENOYL_COA_HYDRATASE"/>
    <property type="match status" value="1"/>
</dbReference>
<sequence length="243" mass="25463">MPDVLIVETRGPVRILTLNRPHKLNALDTPLTRALCEALDDAAGNPDVRALVLAGAGRGFCAGADTAEFADLVPGQGDLVADRAALTARLHRLLREVPQPIVSAIHGAAVGGGAGLAIGCDMAVAAEGTRFGYPELRHDLVPALVMTNLVRQMGRKLAFELVATGRMLSATEMLAAGLVNRVVPEGSALDAAIALAETCARPKLVAMQATKRLFHEVAEADFDAAMEAGLQANIAMRGYREAE</sequence>
<dbReference type="PANTHER" id="PTHR11941">
    <property type="entry name" value="ENOYL-COA HYDRATASE-RELATED"/>
    <property type="match status" value="1"/>
</dbReference>
<dbReference type="OrthoDB" id="9775794at2"/>
<dbReference type="CDD" id="cd06558">
    <property type="entry name" value="crotonase-like"/>
    <property type="match status" value="1"/>
</dbReference>
<keyword evidence="3" id="KW-0456">Lyase</keyword>
<protein>
    <submittedName>
        <fullName evidence="3">Enoyl-CoA hydratase/carnithine racemase</fullName>
        <ecNumber evidence="3">4.2.1.18</ecNumber>
    </submittedName>
</protein>
<name>A0A0D0QCS7_9RHOB</name>
<evidence type="ECO:0000256" key="1">
    <source>
        <dbReference type="ARBA" id="ARBA00005254"/>
    </source>
</evidence>
<comment type="similarity">
    <text evidence="1 2">Belongs to the enoyl-CoA hydratase/isomerase family.</text>
</comment>
<dbReference type="InterPro" id="IPR001753">
    <property type="entry name" value="Enoyl-CoA_hydra/iso"/>
</dbReference>
<dbReference type="eggNOG" id="COG1024">
    <property type="taxonomic scope" value="Bacteria"/>
</dbReference>
<dbReference type="SUPFAM" id="SSF52096">
    <property type="entry name" value="ClpP/crotonase"/>
    <property type="match status" value="1"/>
</dbReference>
<dbReference type="GO" id="GO:0004490">
    <property type="term" value="F:methylglutaconyl-CoA hydratase activity"/>
    <property type="evidence" value="ECO:0007669"/>
    <property type="project" value="UniProtKB-EC"/>
</dbReference>
<dbReference type="EC" id="4.2.1.18" evidence="3"/>
<keyword evidence="4" id="KW-1185">Reference proteome</keyword>
<dbReference type="AlphaFoldDB" id="A0A0D0QCS7"/>
<proteinExistence type="inferred from homology"/>
<dbReference type="InterPro" id="IPR018376">
    <property type="entry name" value="Enoyl-CoA_hyd/isom_CS"/>
</dbReference>
<dbReference type="PANTHER" id="PTHR11941:SF54">
    <property type="entry name" value="ENOYL-COA HYDRATASE, MITOCHONDRIAL"/>
    <property type="match status" value="1"/>
</dbReference>
<dbReference type="GO" id="GO:0006635">
    <property type="term" value="P:fatty acid beta-oxidation"/>
    <property type="evidence" value="ECO:0007669"/>
    <property type="project" value="TreeGrafter"/>
</dbReference>
<dbReference type="InterPro" id="IPR029045">
    <property type="entry name" value="ClpP/crotonase-like_dom_sf"/>
</dbReference>
<dbReference type="EMBL" id="AONG01000007">
    <property type="protein sequence ID" value="KIQ70122.1"/>
    <property type="molecule type" value="Genomic_DNA"/>
</dbReference>
<gene>
    <name evidence="3" type="ORF">Wenmar_01266</name>
</gene>
<dbReference type="RefSeq" id="WP_018303331.1">
    <property type="nucleotide sequence ID" value="NZ_KB902294.1"/>
</dbReference>
<dbReference type="Gene3D" id="3.90.226.10">
    <property type="entry name" value="2-enoyl-CoA Hydratase, Chain A, domain 1"/>
    <property type="match status" value="1"/>
</dbReference>
<dbReference type="STRING" id="1123501.Wenmar_01266"/>
<dbReference type="Proteomes" id="UP000035100">
    <property type="component" value="Unassembled WGS sequence"/>
</dbReference>
<evidence type="ECO:0000313" key="4">
    <source>
        <dbReference type="Proteomes" id="UP000035100"/>
    </source>
</evidence>